<feature type="binding site" evidence="11">
    <location>
        <position position="118"/>
    </location>
    <ligand>
        <name>[4Fe-4S] cluster</name>
        <dbReference type="ChEBI" id="CHEBI:49883"/>
        <note>4Fe-4S-S-AdoMet</note>
    </ligand>
</feature>
<evidence type="ECO:0000313" key="14">
    <source>
        <dbReference type="EMBL" id="SHF94675.1"/>
    </source>
</evidence>
<dbReference type="NCBIfam" id="TIGR00238">
    <property type="entry name" value="KamA family radical SAM protein"/>
    <property type="match status" value="1"/>
</dbReference>
<evidence type="ECO:0000313" key="15">
    <source>
        <dbReference type="Proteomes" id="UP000184485"/>
    </source>
</evidence>
<feature type="domain" description="Radical SAM core" evidence="13">
    <location>
        <begin position="104"/>
        <end position="327"/>
    </location>
</feature>
<evidence type="ECO:0000256" key="8">
    <source>
        <dbReference type="ARBA" id="ARBA00023004"/>
    </source>
</evidence>
<dbReference type="PANTHER" id="PTHR30538:SF1">
    <property type="entry name" value="L-LYSINE 2,3-AMINOMUTASE"/>
    <property type="match status" value="1"/>
</dbReference>
<keyword evidence="5" id="KW-0949">S-adenosyl-L-methionine</keyword>
<dbReference type="Proteomes" id="UP000184485">
    <property type="component" value="Unassembled WGS sequence"/>
</dbReference>
<keyword evidence="4 11" id="KW-0004">4Fe-4S</keyword>
<evidence type="ECO:0000256" key="12">
    <source>
        <dbReference type="PIRSR" id="PIRSR603739-50"/>
    </source>
</evidence>
<dbReference type="Gene3D" id="3.20.20.70">
    <property type="entry name" value="Aldolase class I"/>
    <property type="match status" value="1"/>
</dbReference>
<keyword evidence="8" id="KW-0408">Iron</keyword>
<dbReference type="SFLD" id="SFLDG01070">
    <property type="entry name" value="PLP-dependent"/>
    <property type="match status" value="1"/>
</dbReference>
<dbReference type="GO" id="GO:0016853">
    <property type="term" value="F:isomerase activity"/>
    <property type="evidence" value="ECO:0007669"/>
    <property type="project" value="UniProtKB-KW"/>
</dbReference>
<name>A0A1M5FT16_9HYPH</name>
<dbReference type="OrthoDB" id="9768064at2"/>
<dbReference type="PROSITE" id="PS51918">
    <property type="entry name" value="RADICAL_SAM"/>
    <property type="match status" value="1"/>
</dbReference>
<dbReference type="PIRSF" id="PIRSF004911">
    <property type="entry name" value="DUF160"/>
    <property type="match status" value="1"/>
</dbReference>
<evidence type="ECO:0000256" key="9">
    <source>
        <dbReference type="ARBA" id="ARBA00023014"/>
    </source>
</evidence>
<evidence type="ECO:0000256" key="5">
    <source>
        <dbReference type="ARBA" id="ARBA00022691"/>
    </source>
</evidence>
<feature type="binding site" evidence="11">
    <location>
        <position position="122"/>
    </location>
    <ligand>
        <name>[4Fe-4S] cluster</name>
        <dbReference type="ChEBI" id="CHEBI:49883"/>
        <note>4Fe-4S-S-AdoMet</note>
    </ligand>
</feature>
<dbReference type="GO" id="GO:0046872">
    <property type="term" value="F:metal ion binding"/>
    <property type="evidence" value="ECO:0007669"/>
    <property type="project" value="UniProtKB-KW"/>
</dbReference>
<keyword evidence="7 12" id="KW-0663">Pyridoxal phosphate</keyword>
<evidence type="ECO:0000256" key="1">
    <source>
        <dbReference type="ARBA" id="ARBA00001933"/>
    </source>
</evidence>
<keyword evidence="6 11" id="KW-0479">Metal-binding</keyword>
<evidence type="ECO:0000259" key="13">
    <source>
        <dbReference type="PROSITE" id="PS51918"/>
    </source>
</evidence>
<dbReference type="InterPro" id="IPR003739">
    <property type="entry name" value="Lys_aminomutase/Glu_NH3_mut"/>
</dbReference>
<sequence length="362" mass="38578">MTEKHAMSDLSVIPLEPRPTLRSPAALAEAGLVAPEDIAALDAVAARYAVAVTPEMAALINPDDAADPIAAQFLPQGAELRSTPDELTDPIGDDAHSPLPGLVHRYPDRVLLKLVHACAVYCRFCFRRETVGPGGPTLLGDEAFEAALAYVAARPAIWEVIFTGGDPLVAAPRRLGALLARFRPVEHVRVLRFHTRVPIVAPERIDTALVKALSGTGKAVYIAIHANHPREFTPAARTALARLADAGIGMVSQSVLLKGVNDDPDTMAALMRCFVEARVKPYYLHHADLAPGTSHFRTSIAEGQALMRALRGRLSGLAQPTYVLDIPGGYGKVPIGPDYVDEAGTVTDPNGGVHPYPFGAEI</sequence>
<evidence type="ECO:0000256" key="2">
    <source>
        <dbReference type="ARBA" id="ARBA00001966"/>
    </source>
</evidence>
<dbReference type="InterPro" id="IPR022447">
    <property type="entry name" value="Lys_aminomutase-rel"/>
</dbReference>
<dbReference type="GO" id="GO:0051539">
    <property type="term" value="F:4 iron, 4 sulfur cluster binding"/>
    <property type="evidence" value="ECO:0007669"/>
    <property type="project" value="UniProtKB-KW"/>
</dbReference>
<protein>
    <submittedName>
        <fullName evidence="14">Lysine 2,3-aminomutase</fullName>
    </submittedName>
</protein>
<dbReference type="InterPro" id="IPR025895">
    <property type="entry name" value="LAM_C_dom"/>
</dbReference>
<dbReference type="InterPro" id="IPR013785">
    <property type="entry name" value="Aldolase_TIM"/>
</dbReference>
<gene>
    <name evidence="14" type="ORF">SAMN02745157_3159</name>
</gene>
<keyword evidence="15" id="KW-1185">Reference proteome</keyword>
<dbReference type="NCBIfam" id="TIGR03822">
    <property type="entry name" value="AblA_like_2"/>
    <property type="match status" value="1"/>
</dbReference>
<dbReference type="Pfam" id="PF12544">
    <property type="entry name" value="LAM_C"/>
    <property type="match status" value="1"/>
</dbReference>
<dbReference type="STRING" id="1122133.SAMN02745157_3159"/>
<evidence type="ECO:0000256" key="3">
    <source>
        <dbReference type="ARBA" id="ARBA00008703"/>
    </source>
</evidence>
<comment type="cofactor">
    <cofactor evidence="1 12">
        <name>pyridoxal 5'-phosphate</name>
        <dbReference type="ChEBI" id="CHEBI:597326"/>
    </cofactor>
</comment>
<comment type="cofactor">
    <cofactor evidence="2">
        <name>[4Fe-4S] cluster</name>
        <dbReference type="ChEBI" id="CHEBI:49883"/>
    </cofactor>
</comment>
<dbReference type="InterPro" id="IPR007197">
    <property type="entry name" value="rSAM"/>
</dbReference>
<dbReference type="CDD" id="cd01335">
    <property type="entry name" value="Radical_SAM"/>
    <property type="match status" value="1"/>
</dbReference>
<keyword evidence="9 11" id="KW-0411">Iron-sulfur</keyword>
<proteinExistence type="inferred from homology"/>
<organism evidence="14 15">
    <name type="scientific">Kaistia soli DSM 19436</name>
    <dbReference type="NCBI Taxonomy" id="1122133"/>
    <lineage>
        <taxon>Bacteria</taxon>
        <taxon>Pseudomonadati</taxon>
        <taxon>Pseudomonadota</taxon>
        <taxon>Alphaproteobacteria</taxon>
        <taxon>Hyphomicrobiales</taxon>
        <taxon>Kaistiaceae</taxon>
        <taxon>Kaistia</taxon>
    </lineage>
</organism>
<evidence type="ECO:0000256" key="4">
    <source>
        <dbReference type="ARBA" id="ARBA00022485"/>
    </source>
</evidence>
<dbReference type="AlphaFoldDB" id="A0A1M5FT16"/>
<dbReference type="SFLD" id="SFLDS00029">
    <property type="entry name" value="Radical_SAM"/>
    <property type="match status" value="1"/>
</dbReference>
<reference evidence="14 15" key="1">
    <citation type="submission" date="2016-11" db="EMBL/GenBank/DDBJ databases">
        <authorList>
            <person name="Jaros S."/>
            <person name="Januszkiewicz K."/>
            <person name="Wedrychowicz H."/>
        </authorList>
    </citation>
    <scope>NUCLEOTIDE SEQUENCE [LARGE SCALE GENOMIC DNA]</scope>
    <source>
        <strain evidence="14 15">DSM 19436</strain>
    </source>
</reference>
<dbReference type="InterPro" id="IPR058240">
    <property type="entry name" value="rSAM_sf"/>
</dbReference>
<accession>A0A1M5FT16</accession>
<dbReference type="PANTHER" id="PTHR30538">
    <property type="entry name" value="LYSINE 2,3-AMINOMUTASE-RELATED"/>
    <property type="match status" value="1"/>
</dbReference>
<dbReference type="Pfam" id="PF04055">
    <property type="entry name" value="Radical_SAM"/>
    <property type="match status" value="1"/>
</dbReference>
<evidence type="ECO:0000256" key="11">
    <source>
        <dbReference type="PIRSR" id="PIRSR004911-1"/>
    </source>
</evidence>
<feature type="modified residue" description="N6-(pyridoxal phosphate)lysine" evidence="12">
    <location>
        <position position="332"/>
    </location>
</feature>
<evidence type="ECO:0000256" key="6">
    <source>
        <dbReference type="ARBA" id="ARBA00022723"/>
    </source>
</evidence>
<evidence type="ECO:0000256" key="10">
    <source>
        <dbReference type="ARBA" id="ARBA00023235"/>
    </source>
</evidence>
<dbReference type="EMBL" id="FQUP01000003">
    <property type="protein sequence ID" value="SHF94675.1"/>
    <property type="molecule type" value="Genomic_DNA"/>
</dbReference>
<evidence type="ECO:0000256" key="7">
    <source>
        <dbReference type="ARBA" id="ARBA00022898"/>
    </source>
</evidence>
<dbReference type="SUPFAM" id="SSF102114">
    <property type="entry name" value="Radical SAM enzymes"/>
    <property type="match status" value="1"/>
</dbReference>
<comment type="similarity">
    <text evidence="3">Belongs to the radical SAM superfamily. KamA family.</text>
</comment>
<feature type="binding site" evidence="11">
    <location>
        <position position="125"/>
    </location>
    <ligand>
        <name>[4Fe-4S] cluster</name>
        <dbReference type="ChEBI" id="CHEBI:49883"/>
        <note>4Fe-4S-S-AdoMet</note>
    </ligand>
</feature>
<keyword evidence="10" id="KW-0413">Isomerase</keyword>